<accession>A0A2P1QYH9</accession>
<feature type="transmembrane region" description="Helical" evidence="1">
    <location>
        <begin position="398"/>
        <end position="418"/>
    </location>
</feature>
<keyword evidence="1" id="KW-0812">Transmembrane</keyword>
<evidence type="ECO:0000313" key="2">
    <source>
        <dbReference type="EMBL" id="AVQ13961.1"/>
    </source>
</evidence>
<evidence type="ECO:0000313" key="3">
    <source>
        <dbReference type="Proteomes" id="UP000033961"/>
    </source>
</evidence>
<proteinExistence type="predicted"/>
<feature type="transmembrane region" description="Helical" evidence="1">
    <location>
        <begin position="188"/>
        <end position="206"/>
    </location>
</feature>
<sequence length="462" mass="52835">MKLLWFFCIVFFCFSFPLQVGMMSDKPALIPYLILFSIYLIKLTNPKKRKITKSSGVISKFVLLYSLLVLGHFIWQVGFGVIELKEGLRVSFLFLAPVVIYDIFRTNVSLSEIKTIFVAIIVSGFCSGLFFVYDSISKLAFNRLTSYSITAENYVNQKYKLDFGDDSHREPSGRGVLNNRSSGLLETHAVSSTWIALATFAILSLLPNGRSKLRFCIILLSSLMIMIGLNFTSIVSFGLVLFLLEFKMISLFSGEFSKKEVGRILSFCLLFFWGILLVFFSFPEPLMLFFKKNLTFQVSLAFSGTDVIKVSYIQSLFTAGFQKIVESVWKFPILLLVGEGFSSFGALKGGDLGYVDTFLRLGVLFSLILIFLLWKIIWNIYLFEKRQGFKDHFEEFRILKFVSFVLLFLALMEMHYSVWHAKSILPVLFVALGSYTRFYLALKDGNLPGVLNKSRSQNWLYF</sequence>
<feature type="transmembrane region" description="Helical" evidence="1">
    <location>
        <begin position="218"/>
        <end position="244"/>
    </location>
</feature>
<feature type="transmembrane region" description="Helical" evidence="1">
    <location>
        <begin position="358"/>
        <end position="377"/>
    </location>
</feature>
<organism evidence="2 3">
    <name type="scientific">Leptospira santarosai</name>
    <dbReference type="NCBI Taxonomy" id="28183"/>
    <lineage>
        <taxon>Bacteria</taxon>
        <taxon>Pseudomonadati</taxon>
        <taxon>Spirochaetota</taxon>
        <taxon>Spirochaetia</taxon>
        <taxon>Leptospirales</taxon>
        <taxon>Leptospiraceae</taxon>
        <taxon>Leptospira</taxon>
    </lineage>
</organism>
<feature type="transmembrane region" description="Helical" evidence="1">
    <location>
        <begin position="57"/>
        <end position="75"/>
    </location>
</feature>
<protein>
    <submittedName>
        <fullName evidence="2">Membrane protein</fullName>
    </submittedName>
</protein>
<dbReference type="Proteomes" id="UP000033961">
    <property type="component" value="Chromosome II"/>
</dbReference>
<gene>
    <name evidence="2" type="ORF">XB16_3685</name>
</gene>
<keyword evidence="1" id="KW-1133">Transmembrane helix</keyword>
<keyword evidence="1" id="KW-0472">Membrane</keyword>
<feature type="transmembrane region" description="Helical" evidence="1">
    <location>
        <begin position="116"/>
        <end position="133"/>
    </location>
</feature>
<feature type="transmembrane region" description="Helical" evidence="1">
    <location>
        <begin position="328"/>
        <end position="346"/>
    </location>
</feature>
<name>A0A2P1QYH9_9LEPT</name>
<reference evidence="2 3" key="1">
    <citation type="journal article" date="2015" name="Genome Announc.">
        <title>Draft Genome Sequences of Leptospira santarosai Strains U160, U164, and U233, Isolated from Asymptomatic Cattle.</title>
        <authorList>
            <person name="Kremer F.S."/>
            <person name="Eslabao M.R."/>
            <person name="Provisor M."/>
            <person name="Woloski R.D."/>
            <person name="Ramires O.V."/>
            <person name="Moreno L.Z."/>
            <person name="Moreno A.M."/>
            <person name="Hamond C."/>
            <person name="Lilenbaum W."/>
            <person name="Dellagostin O.A."/>
        </authorList>
    </citation>
    <scope>NUCLEOTIDE SEQUENCE [LARGE SCALE GENOMIC DNA]</scope>
    <source>
        <strain evidence="2 3">U160</strain>
    </source>
</reference>
<evidence type="ECO:0000256" key="1">
    <source>
        <dbReference type="SAM" id="Phobius"/>
    </source>
</evidence>
<feature type="transmembrane region" description="Helical" evidence="1">
    <location>
        <begin position="424"/>
        <end position="442"/>
    </location>
</feature>
<dbReference type="AlphaFoldDB" id="A0A2P1QYH9"/>
<dbReference type="EMBL" id="CP027844">
    <property type="protein sequence ID" value="AVQ13961.1"/>
    <property type="molecule type" value="Genomic_DNA"/>
</dbReference>
<feature type="transmembrane region" description="Helical" evidence="1">
    <location>
        <begin position="264"/>
        <end position="282"/>
    </location>
</feature>
<feature type="transmembrane region" description="Helical" evidence="1">
    <location>
        <begin position="27"/>
        <end position="45"/>
    </location>
</feature>
<feature type="transmembrane region" description="Helical" evidence="1">
    <location>
        <begin position="87"/>
        <end position="104"/>
    </location>
</feature>